<gene>
    <name evidence="8 10" type="primary">prfC</name>
    <name evidence="10" type="ORF">NOR51B_529</name>
</gene>
<feature type="binding site" evidence="8">
    <location>
        <begin position="87"/>
        <end position="91"/>
    </location>
    <ligand>
        <name>GTP</name>
        <dbReference type="ChEBI" id="CHEBI:37565"/>
    </ligand>
</feature>
<protein>
    <recommendedName>
        <fullName evidence="7 8">Peptide chain release factor 3</fullName>
        <shortName evidence="8">RF-3</shortName>
    </recommendedName>
</protein>
<dbReference type="AlphaFoldDB" id="B8KSL0"/>
<keyword evidence="5 8" id="KW-0648">Protein biosynthesis</keyword>
<dbReference type="NCBIfam" id="NF001964">
    <property type="entry name" value="PRK00741.1"/>
    <property type="match status" value="1"/>
</dbReference>
<dbReference type="SUPFAM" id="SSF52540">
    <property type="entry name" value="P-loop containing nucleoside triphosphate hydrolases"/>
    <property type="match status" value="1"/>
</dbReference>
<dbReference type="InterPro" id="IPR032090">
    <property type="entry name" value="RF3_C"/>
</dbReference>
<dbReference type="PROSITE" id="PS51722">
    <property type="entry name" value="G_TR_2"/>
    <property type="match status" value="1"/>
</dbReference>
<evidence type="ECO:0000256" key="3">
    <source>
        <dbReference type="ARBA" id="ARBA00022490"/>
    </source>
</evidence>
<dbReference type="InterPro" id="IPR005225">
    <property type="entry name" value="Small_GTP-bd"/>
</dbReference>
<dbReference type="Pfam" id="PF16658">
    <property type="entry name" value="RF3_C"/>
    <property type="match status" value="1"/>
</dbReference>
<dbReference type="CDD" id="cd04169">
    <property type="entry name" value="RF3"/>
    <property type="match status" value="1"/>
</dbReference>
<dbReference type="GO" id="GO:0003924">
    <property type="term" value="F:GTPase activity"/>
    <property type="evidence" value="ECO:0007669"/>
    <property type="project" value="InterPro"/>
</dbReference>
<dbReference type="SUPFAM" id="SSF54980">
    <property type="entry name" value="EF-G C-terminal domain-like"/>
    <property type="match status" value="1"/>
</dbReference>
<dbReference type="Gene3D" id="3.40.50.300">
    <property type="entry name" value="P-loop containing nucleotide triphosphate hydrolases"/>
    <property type="match status" value="2"/>
</dbReference>
<dbReference type="OrthoDB" id="9801472at2"/>
<dbReference type="CDD" id="cd16259">
    <property type="entry name" value="RF3_III"/>
    <property type="match status" value="1"/>
</dbReference>
<dbReference type="InterPro" id="IPR038467">
    <property type="entry name" value="RF3_dom_3_sf"/>
</dbReference>
<dbReference type="InterPro" id="IPR053905">
    <property type="entry name" value="EF-G-like_DII"/>
</dbReference>
<comment type="function">
    <text evidence="8">Increases the formation of ribosomal termination complexes and stimulates activities of RF-1 and RF-2. It binds guanine nucleotides and has strong preference for UGA stop codons. It may interact directly with the ribosome. The stimulation of RF-1 and RF-2 is significantly reduced by GTP and GDP, but not by GMP.</text>
</comment>
<dbReference type="SUPFAM" id="SSF50447">
    <property type="entry name" value="Translation proteins"/>
    <property type="match status" value="1"/>
</dbReference>
<dbReference type="PROSITE" id="PS00301">
    <property type="entry name" value="G_TR_1"/>
    <property type="match status" value="1"/>
</dbReference>
<dbReference type="eggNOG" id="COG4108">
    <property type="taxonomic scope" value="Bacteria"/>
</dbReference>
<evidence type="ECO:0000256" key="6">
    <source>
        <dbReference type="ARBA" id="ARBA00023134"/>
    </source>
</evidence>
<comment type="subcellular location">
    <subcellularLocation>
        <location evidence="1 8">Cytoplasm</location>
    </subcellularLocation>
</comment>
<dbReference type="Pfam" id="PF22042">
    <property type="entry name" value="EF-G_D2"/>
    <property type="match status" value="1"/>
</dbReference>
<dbReference type="GO" id="GO:0005525">
    <property type="term" value="F:GTP binding"/>
    <property type="evidence" value="ECO:0007669"/>
    <property type="project" value="UniProtKB-UniRule"/>
</dbReference>
<evidence type="ECO:0000313" key="10">
    <source>
        <dbReference type="EMBL" id="EED34591.1"/>
    </source>
</evidence>
<dbReference type="HOGENOM" id="CLU_002794_2_1_6"/>
<dbReference type="EMBL" id="DS999411">
    <property type="protein sequence ID" value="EED34591.1"/>
    <property type="molecule type" value="Genomic_DNA"/>
</dbReference>
<dbReference type="GO" id="GO:0005829">
    <property type="term" value="C:cytosol"/>
    <property type="evidence" value="ECO:0007669"/>
    <property type="project" value="TreeGrafter"/>
</dbReference>
<dbReference type="Proteomes" id="UP000004699">
    <property type="component" value="Unassembled WGS sequence"/>
</dbReference>
<accession>B8KSL0</accession>
<dbReference type="InterPro" id="IPR009000">
    <property type="entry name" value="Transl_B-barrel_sf"/>
</dbReference>
<dbReference type="InterPro" id="IPR035647">
    <property type="entry name" value="EFG_III/V"/>
</dbReference>
<keyword evidence="3 8" id="KW-0963">Cytoplasm</keyword>
<dbReference type="NCBIfam" id="TIGR00231">
    <property type="entry name" value="small_GTP"/>
    <property type="match status" value="1"/>
</dbReference>
<dbReference type="GO" id="GO:0016149">
    <property type="term" value="F:translation release factor activity, codon specific"/>
    <property type="evidence" value="ECO:0007669"/>
    <property type="project" value="UniProtKB-UniRule"/>
</dbReference>
<dbReference type="GO" id="GO:0097216">
    <property type="term" value="F:guanosine tetraphosphate binding"/>
    <property type="evidence" value="ECO:0007669"/>
    <property type="project" value="UniProtKB-ARBA"/>
</dbReference>
<dbReference type="HAMAP" id="MF_00072">
    <property type="entry name" value="Rel_fac_3"/>
    <property type="match status" value="1"/>
</dbReference>
<organism evidence="10 11">
    <name type="scientific">Luminiphilus syltensis NOR5-1B</name>
    <dbReference type="NCBI Taxonomy" id="565045"/>
    <lineage>
        <taxon>Bacteria</taxon>
        <taxon>Pseudomonadati</taxon>
        <taxon>Pseudomonadota</taxon>
        <taxon>Gammaproteobacteria</taxon>
        <taxon>Cellvibrionales</taxon>
        <taxon>Halieaceae</taxon>
        <taxon>Luminiphilus</taxon>
    </lineage>
</organism>
<dbReference type="InterPro" id="IPR027417">
    <property type="entry name" value="P-loop_NTPase"/>
</dbReference>
<name>B8KSL0_9GAMM</name>
<evidence type="ECO:0000259" key="9">
    <source>
        <dbReference type="PROSITE" id="PS51722"/>
    </source>
</evidence>
<keyword evidence="11" id="KW-1185">Reference proteome</keyword>
<dbReference type="InterPro" id="IPR000795">
    <property type="entry name" value="T_Tr_GTP-bd_dom"/>
</dbReference>
<keyword evidence="4 8" id="KW-0547">Nucleotide-binding</keyword>
<reference evidence="11" key="1">
    <citation type="journal article" date="2013" name="BMC Microbiol.">
        <title>Taxonomy and evolution of bacteriochlorophyll a-containing members of the OM60/NOR5 clade of marine gammaproteobacteria: description of Luminiphilus syltensis gen. nov., sp. nov., reclassification of Haliea rubra as Pseudohaliea rubra gen. nov., comb. nov., and emendation of Chromatocurvus halotolerans.</title>
        <authorList>
            <person name="Spring S."/>
            <person name="Riedel T."/>
            <person name="Sproer C."/>
            <person name="Yan S."/>
            <person name="Harder J."/>
            <person name="Fuchs B.M."/>
        </authorList>
    </citation>
    <scope>NUCLEOTIDE SEQUENCE [LARGE SCALE GENOMIC DNA]</scope>
    <source>
        <strain evidence="11">NOR51-B</strain>
    </source>
</reference>
<evidence type="ECO:0000256" key="1">
    <source>
        <dbReference type="ARBA" id="ARBA00004496"/>
    </source>
</evidence>
<dbReference type="CDD" id="cd03689">
    <property type="entry name" value="RF3_II"/>
    <property type="match status" value="1"/>
</dbReference>
<feature type="binding site" evidence="8">
    <location>
        <begin position="20"/>
        <end position="27"/>
    </location>
    <ligand>
        <name>GTP</name>
        <dbReference type="ChEBI" id="CHEBI:37565"/>
    </ligand>
</feature>
<feature type="domain" description="Tr-type G" evidence="9">
    <location>
        <begin position="11"/>
        <end position="278"/>
    </location>
</feature>
<evidence type="ECO:0000256" key="7">
    <source>
        <dbReference type="ARBA" id="ARBA00073639"/>
    </source>
</evidence>
<dbReference type="GO" id="GO:0016150">
    <property type="term" value="F:translation release factor activity, codon nonspecific"/>
    <property type="evidence" value="ECO:0007669"/>
    <property type="project" value="TreeGrafter"/>
</dbReference>
<dbReference type="GO" id="GO:0006449">
    <property type="term" value="P:regulation of translational termination"/>
    <property type="evidence" value="ECO:0007669"/>
    <property type="project" value="UniProtKB-UniRule"/>
</dbReference>
<dbReference type="InterPro" id="IPR041732">
    <property type="entry name" value="RF3_GTP-bd"/>
</dbReference>
<evidence type="ECO:0000256" key="5">
    <source>
        <dbReference type="ARBA" id="ARBA00022917"/>
    </source>
</evidence>
<dbReference type="PANTHER" id="PTHR43556:SF2">
    <property type="entry name" value="PEPTIDE CHAIN RELEASE FACTOR RF3"/>
    <property type="match status" value="1"/>
</dbReference>
<evidence type="ECO:0000256" key="8">
    <source>
        <dbReference type="HAMAP-Rule" id="MF_00072"/>
    </source>
</evidence>
<dbReference type="FunFam" id="3.30.70.3280:FF:000001">
    <property type="entry name" value="Peptide chain release factor 3"/>
    <property type="match status" value="1"/>
</dbReference>
<proteinExistence type="inferred from homology"/>
<dbReference type="FunFam" id="3.40.50.300:FF:000542">
    <property type="entry name" value="Peptide chain release factor 3"/>
    <property type="match status" value="1"/>
</dbReference>
<keyword evidence="6 8" id="KW-0342">GTP-binding</keyword>
<evidence type="ECO:0000256" key="4">
    <source>
        <dbReference type="ARBA" id="ARBA00022741"/>
    </source>
</evidence>
<dbReference type="InterPro" id="IPR031157">
    <property type="entry name" value="G_TR_CS"/>
</dbReference>
<comment type="similarity">
    <text evidence="2 8">Belongs to the TRAFAC class translation factor GTPase superfamily. Classic translation factor GTPase family. PrfC subfamily.</text>
</comment>
<dbReference type="Pfam" id="PF00009">
    <property type="entry name" value="GTP_EFTU"/>
    <property type="match status" value="1"/>
</dbReference>
<dbReference type="Gene3D" id="3.30.70.3280">
    <property type="entry name" value="Peptide chain release factor 3, domain III"/>
    <property type="match status" value="1"/>
</dbReference>
<dbReference type="PANTHER" id="PTHR43556">
    <property type="entry name" value="PEPTIDE CHAIN RELEASE FACTOR RF3"/>
    <property type="match status" value="1"/>
</dbReference>
<dbReference type="InterPro" id="IPR004548">
    <property type="entry name" value="PrfC"/>
</dbReference>
<evidence type="ECO:0000313" key="11">
    <source>
        <dbReference type="Proteomes" id="UP000004699"/>
    </source>
</evidence>
<evidence type="ECO:0000256" key="2">
    <source>
        <dbReference type="ARBA" id="ARBA00009978"/>
    </source>
</evidence>
<dbReference type="NCBIfam" id="TIGR00503">
    <property type="entry name" value="prfC"/>
    <property type="match status" value="1"/>
</dbReference>
<feature type="binding site" evidence="8">
    <location>
        <begin position="141"/>
        <end position="144"/>
    </location>
    <ligand>
        <name>GTP</name>
        <dbReference type="ChEBI" id="CHEBI:37565"/>
    </ligand>
</feature>
<sequence length="527" mass="59054">MTDQNLLNEISRRRTFAIISHPDAGKTTITEKLLLLGSAIQVAGSVKGKRGPHATSDWMSLEQERGISVTSSVMQFPYRDRVVNLLDTPGHEDFSEDTYRTLTAVDSALMVIDGAKGVEDRTIKLMNVCRLRDTPIIGFVNKLDRDIRDPIDLLDEIEAVLGIEAAPVNWPIGMGGFLKGVYNLYTDTLHLFQPGSGSSLPPDERIQGLESDEAKALLGEDYDDFCDEIELVRGASHVFDLEAFLSGKMTPVFFGTALGNFGVREMLDNFVEWAPQPLPRPTQSRQVDATESPFSGFVFKIQANMDPKHRDRIAFLRICSGRYEKGMKIRHTRIGKDVKIADAVTFKAGERVLVEQALSGDIIGLHNHGTIQIGDTFTTGEELQFTGIPHFAPELFRLIRLKDPMKMKALQKGLQQLSEEGSTQVFSPLSSTDLIVGAVGQLQFDVVAYRLRDEYKVEAIYEPVNIYTARWIDAEDPKKLEEFRKKAADNLSEDGGGFLTYLAPTRVNLTLMQERWPDILFRETREH</sequence>
<dbReference type="PRINTS" id="PR00315">
    <property type="entry name" value="ELONGATNFCT"/>
</dbReference>
<dbReference type="RefSeq" id="WP_009019339.1">
    <property type="nucleotide sequence ID" value="NZ_DS999411.1"/>
</dbReference>
<dbReference type="STRING" id="565045.NOR51B_529"/>